<evidence type="ECO:0000256" key="1">
    <source>
        <dbReference type="SAM" id="MobiDB-lite"/>
    </source>
</evidence>
<dbReference type="AlphaFoldDB" id="A0A067Q245"/>
<gene>
    <name evidence="3" type="ORF">JAAARDRAFT_36166</name>
</gene>
<accession>A0A067Q245</accession>
<dbReference type="STRING" id="933084.A0A067Q245"/>
<organism evidence="3 4">
    <name type="scientific">Jaapia argillacea MUCL 33604</name>
    <dbReference type="NCBI Taxonomy" id="933084"/>
    <lineage>
        <taxon>Eukaryota</taxon>
        <taxon>Fungi</taxon>
        <taxon>Dikarya</taxon>
        <taxon>Basidiomycota</taxon>
        <taxon>Agaricomycotina</taxon>
        <taxon>Agaricomycetes</taxon>
        <taxon>Agaricomycetidae</taxon>
        <taxon>Jaapiales</taxon>
        <taxon>Jaapiaceae</taxon>
        <taxon>Jaapia</taxon>
    </lineage>
</organism>
<dbReference type="Pfam" id="PF04774">
    <property type="entry name" value="HABP4_PAI-RBP1"/>
    <property type="match status" value="1"/>
</dbReference>
<dbReference type="InParanoid" id="A0A067Q245"/>
<dbReference type="EMBL" id="KL197721">
    <property type="protein sequence ID" value="KDQ56676.1"/>
    <property type="molecule type" value="Genomic_DNA"/>
</dbReference>
<feature type="region of interest" description="Disordered" evidence="1">
    <location>
        <begin position="1"/>
        <end position="89"/>
    </location>
</feature>
<dbReference type="HOGENOM" id="CLU_126710_0_0_1"/>
<feature type="compositionally biased region" description="Basic and acidic residues" evidence="1">
    <location>
        <begin position="1"/>
        <end position="31"/>
    </location>
</feature>
<reference evidence="4" key="1">
    <citation type="journal article" date="2014" name="Proc. Natl. Acad. Sci. U.S.A.">
        <title>Extensive sampling of basidiomycete genomes demonstrates inadequacy of the white-rot/brown-rot paradigm for wood decay fungi.</title>
        <authorList>
            <person name="Riley R."/>
            <person name="Salamov A.A."/>
            <person name="Brown D.W."/>
            <person name="Nagy L.G."/>
            <person name="Floudas D."/>
            <person name="Held B.W."/>
            <person name="Levasseur A."/>
            <person name="Lombard V."/>
            <person name="Morin E."/>
            <person name="Otillar R."/>
            <person name="Lindquist E.A."/>
            <person name="Sun H."/>
            <person name="LaButti K.M."/>
            <person name="Schmutz J."/>
            <person name="Jabbour D."/>
            <person name="Luo H."/>
            <person name="Baker S.E."/>
            <person name="Pisabarro A.G."/>
            <person name="Walton J.D."/>
            <person name="Blanchette R.A."/>
            <person name="Henrissat B."/>
            <person name="Martin F."/>
            <person name="Cullen D."/>
            <person name="Hibbett D.S."/>
            <person name="Grigoriev I.V."/>
        </authorList>
    </citation>
    <scope>NUCLEOTIDE SEQUENCE [LARGE SCALE GENOMIC DNA]</scope>
    <source>
        <strain evidence="4">MUCL 33604</strain>
    </source>
</reference>
<feature type="domain" description="Hyaluronan/mRNA-binding protein" evidence="2">
    <location>
        <begin position="20"/>
        <end position="73"/>
    </location>
</feature>
<protein>
    <recommendedName>
        <fullName evidence="2">Hyaluronan/mRNA-binding protein domain-containing protein</fullName>
    </recommendedName>
</protein>
<evidence type="ECO:0000259" key="2">
    <source>
        <dbReference type="Pfam" id="PF04774"/>
    </source>
</evidence>
<dbReference type="Proteomes" id="UP000027265">
    <property type="component" value="Unassembled WGS sequence"/>
</dbReference>
<evidence type="ECO:0000313" key="4">
    <source>
        <dbReference type="Proteomes" id="UP000027265"/>
    </source>
</evidence>
<feature type="region of interest" description="Disordered" evidence="1">
    <location>
        <begin position="117"/>
        <end position="146"/>
    </location>
</feature>
<sequence length="146" mass="15774">MTRTERSAFPRAISKDRSESKSGLNKSDKKHGGGAHNWGSVMDEREFESGGIADEEREFEEDIEGTATRAVNPERERPSLDRSPSSLNEEEIANAKQIRKNALKGDVDLATIARTSVAVSTSPPNKTVPVARDADTSTLDSASSTA</sequence>
<dbReference type="InterPro" id="IPR006861">
    <property type="entry name" value="HABP4_PAIRBP1-bd"/>
</dbReference>
<evidence type="ECO:0000313" key="3">
    <source>
        <dbReference type="EMBL" id="KDQ56676.1"/>
    </source>
</evidence>
<keyword evidence="4" id="KW-1185">Reference proteome</keyword>
<dbReference type="OrthoDB" id="2562681at2759"/>
<feature type="compositionally biased region" description="Low complexity" evidence="1">
    <location>
        <begin position="136"/>
        <end position="146"/>
    </location>
</feature>
<proteinExistence type="predicted"/>
<feature type="compositionally biased region" description="Acidic residues" evidence="1">
    <location>
        <begin position="53"/>
        <end position="64"/>
    </location>
</feature>
<name>A0A067Q245_9AGAM</name>